<accession>A0A2W4BIW6</accession>
<dbReference type="AlphaFoldDB" id="A0A2W4BIW6"/>
<dbReference type="EMBL" id="PIEU01000016">
    <property type="protein sequence ID" value="PZL76995.1"/>
    <property type="molecule type" value="Genomic_DNA"/>
</dbReference>
<sequence>MIVSVRKKIRKVKLALLSRLFFLRKIYISTTEIRQITSKIKDIIDKVLLILGIKLITVAIIADKEKIKYNF</sequence>
<keyword evidence="1" id="KW-0472">Membrane</keyword>
<reference evidence="2 3" key="1">
    <citation type="submission" date="2017-11" db="EMBL/GenBank/DDBJ databases">
        <title>Draft genome sequence of Enterococcus plantarum TRW2 strain isolated from lettuce.</title>
        <authorList>
            <person name="Kim E.B."/>
            <person name="Marco M.L."/>
            <person name="Williams T.R."/>
            <person name="You I.H."/>
        </authorList>
    </citation>
    <scope>NUCLEOTIDE SEQUENCE [LARGE SCALE GENOMIC DNA]</scope>
    <source>
        <strain evidence="2 3">TRW2</strain>
    </source>
</reference>
<protein>
    <submittedName>
        <fullName evidence="2">Uncharacterized protein</fullName>
    </submittedName>
</protein>
<evidence type="ECO:0000313" key="3">
    <source>
        <dbReference type="Proteomes" id="UP000249828"/>
    </source>
</evidence>
<feature type="transmembrane region" description="Helical" evidence="1">
    <location>
        <begin position="43"/>
        <end position="62"/>
    </location>
</feature>
<evidence type="ECO:0000256" key="1">
    <source>
        <dbReference type="SAM" id="Phobius"/>
    </source>
</evidence>
<keyword evidence="3" id="KW-1185">Reference proteome</keyword>
<keyword evidence="1" id="KW-0812">Transmembrane</keyword>
<proteinExistence type="predicted"/>
<gene>
    <name evidence="2" type="ORF">CI088_01975</name>
</gene>
<comment type="caution">
    <text evidence="2">The sequence shown here is derived from an EMBL/GenBank/DDBJ whole genome shotgun (WGS) entry which is preliminary data.</text>
</comment>
<organism evidence="2 3">
    <name type="scientific">Enterococcus plantarum</name>
    <dbReference type="NCBI Taxonomy" id="1077675"/>
    <lineage>
        <taxon>Bacteria</taxon>
        <taxon>Bacillati</taxon>
        <taxon>Bacillota</taxon>
        <taxon>Bacilli</taxon>
        <taxon>Lactobacillales</taxon>
        <taxon>Enterococcaceae</taxon>
        <taxon>Enterococcus</taxon>
    </lineage>
</organism>
<keyword evidence="1" id="KW-1133">Transmembrane helix</keyword>
<evidence type="ECO:0000313" key="2">
    <source>
        <dbReference type="EMBL" id="PZL76995.1"/>
    </source>
</evidence>
<name>A0A2W4BIW6_9ENTE</name>
<dbReference type="Proteomes" id="UP000249828">
    <property type="component" value="Unassembled WGS sequence"/>
</dbReference>